<dbReference type="InterPro" id="IPR010971">
    <property type="entry name" value="UbiH/COQ6"/>
</dbReference>
<comment type="cofactor">
    <cofactor evidence="1">
        <name>FAD</name>
        <dbReference type="ChEBI" id="CHEBI:57692"/>
    </cofactor>
</comment>
<dbReference type="UniPathway" id="UPA00232"/>
<sequence>MGKTTPIEFDLVIVGGGLAGLSMANALLSNPVTSKLNIAIVEAFEAKNSLHTSFDAKAIAIAYGSAMQLANWQVWPYLKNLCQPIQKIEVSELGSAGYSFLDCPENQSALGFVVEAQQFGAALTQSLADLKNADSQLTWFCPDELVSLAQSSAGNLLQLKSGQVLSTKLVLACDGGNSQLRQLISPRFQQDDYSQFALTANIAVDKAHQNIAYERFTENGPLALLPMADDRFGVVWCGEQTQVADRMALSDADFIQALQAAFGYRAGRITQLGARASYPLKRSWVSENYHQGVVFLANASHTVHPIAGQGFNLGLRDIAAATKSIEAAVLHKQDLSSYQTWQGYLQQRQGDIHFVLNSTDNLVRLFSNQNPLLKLGRNIGLLGLEFLPPVKRKLAQSAMGLNSGV</sequence>
<dbReference type="GO" id="GO:0006744">
    <property type="term" value="P:ubiquinone biosynthetic process"/>
    <property type="evidence" value="ECO:0007669"/>
    <property type="project" value="UniProtKB-UniPathway"/>
</dbReference>
<evidence type="ECO:0000256" key="3">
    <source>
        <dbReference type="ARBA" id="ARBA00005349"/>
    </source>
</evidence>
<dbReference type="NCBIfam" id="TIGR01988">
    <property type="entry name" value="Ubi-OHases"/>
    <property type="match status" value="1"/>
</dbReference>
<feature type="domain" description="FAD-binding" evidence="8">
    <location>
        <begin position="155"/>
        <end position="327"/>
    </location>
</feature>
<keyword evidence="4" id="KW-0285">Flavoprotein</keyword>
<evidence type="ECO:0000256" key="7">
    <source>
        <dbReference type="ARBA" id="ARBA00023033"/>
    </source>
</evidence>
<evidence type="ECO:0000259" key="8">
    <source>
        <dbReference type="Pfam" id="PF01494"/>
    </source>
</evidence>
<comment type="pathway">
    <text evidence="2">Cofactor biosynthesis; ubiquinone biosynthesis.</text>
</comment>
<comment type="similarity">
    <text evidence="3">Belongs to the UbiH/COQ6 family.</text>
</comment>
<evidence type="ECO:0000256" key="4">
    <source>
        <dbReference type="ARBA" id="ARBA00022630"/>
    </source>
</evidence>
<dbReference type="GO" id="GO:0071949">
    <property type="term" value="F:FAD binding"/>
    <property type="evidence" value="ECO:0007669"/>
    <property type="project" value="InterPro"/>
</dbReference>
<dbReference type="SUPFAM" id="SSF51905">
    <property type="entry name" value="FAD/NAD(P)-binding domain"/>
    <property type="match status" value="1"/>
</dbReference>
<dbReference type="InterPro" id="IPR036188">
    <property type="entry name" value="FAD/NAD-bd_sf"/>
</dbReference>
<evidence type="ECO:0000256" key="1">
    <source>
        <dbReference type="ARBA" id="ARBA00001974"/>
    </source>
</evidence>
<dbReference type="PANTHER" id="PTHR43876">
    <property type="entry name" value="UBIQUINONE BIOSYNTHESIS MONOOXYGENASE COQ6, MITOCHONDRIAL"/>
    <property type="match status" value="1"/>
</dbReference>
<reference evidence="9 10" key="1">
    <citation type="submission" date="2015-04" db="EMBL/GenBank/DDBJ databases">
        <title>Draft Genome Sequence of the Novel Agar-Digesting Marine Bacterium Q1.</title>
        <authorList>
            <person name="Li Y."/>
            <person name="Li D."/>
            <person name="Chen G."/>
            <person name="Du Z."/>
        </authorList>
    </citation>
    <scope>NUCLEOTIDE SEQUENCE [LARGE SCALE GENOMIC DNA]</scope>
    <source>
        <strain evidence="9 10">Q1</strain>
    </source>
</reference>
<keyword evidence="10" id="KW-1185">Reference proteome</keyword>
<dbReference type="Pfam" id="PF01494">
    <property type="entry name" value="FAD_binding_3"/>
    <property type="match status" value="1"/>
</dbReference>
<keyword evidence="7" id="KW-0503">Monooxygenase</keyword>
<keyword evidence="5" id="KW-0274">FAD</keyword>
<dbReference type="GO" id="GO:0008681">
    <property type="term" value="F:2-octaprenyl-6-methoxyphenol hydroxylase activity"/>
    <property type="evidence" value="ECO:0007669"/>
    <property type="project" value="InterPro"/>
</dbReference>
<dbReference type="PATRIC" id="fig|1513271.3.peg.3593"/>
<accession>A0A0J8GM20</accession>
<dbReference type="EMBL" id="LAZL01000039">
    <property type="protein sequence ID" value="KMT63872.1"/>
    <property type="molecule type" value="Genomic_DNA"/>
</dbReference>
<dbReference type="InterPro" id="IPR002938">
    <property type="entry name" value="FAD-bd"/>
</dbReference>
<dbReference type="PROSITE" id="PS01304">
    <property type="entry name" value="UBIH"/>
    <property type="match status" value="1"/>
</dbReference>
<dbReference type="OrthoDB" id="9769565at2"/>
<dbReference type="PRINTS" id="PR00420">
    <property type="entry name" value="RNGMNOXGNASE"/>
</dbReference>
<dbReference type="PANTHER" id="PTHR43876:SF8">
    <property type="entry name" value="2-OCTAPRENYL-6-METHOXYPHENOL HYDROXYLASE"/>
    <property type="match status" value="1"/>
</dbReference>
<name>A0A0J8GM20_9ALTE</name>
<dbReference type="InterPro" id="IPR051205">
    <property type="entry name" value="UbiH/COQ6_monooxygenase"/>
</dbReference>
<dbReference type="STRING" id="1513271.XM47_17530"/>
<keyword evidence="6" id="KW-0560">Oxidoreductase</keyword>
<comment type="caution">
    <text evidence="9">The sequence shown here is derived from an EMBL/GenBank/DDBJ whole genome shotgun (WGS) entry which is preliminary data.</text>
</comment>
<evidence type="ECO:0000313" key="9">
    <source>
        <dbReference type="EMBL" id="KMT63872.1"/>
    </source>
</evidence>
<dbReference type="Proteomes" id="UP000037600">
    <property type="component" value="Unassembled WGS sequence"/>
</dbReference>
<organism evidence="9 10">
    <name type="scientific">Catenovulum maritimum</name>
    <dbReference type="NCBI Taxonomy" id="1513271"/>
    <lineage>
        <taxon>Bacteria</taxon>
        <taxon>Pseudomonadati</taxon>
        <taxon>Pseudomonadota</taxon>
        <taxon>Gammaproteobacteria</taxon>
        <taxon>Alteromonadales</taxon>
        <taxon>Alteromonadaceae</taxon>
        <taxon>Catenovulum</taxon>
    </lineage>
</organism>
<dbReference type="InterPro" id="IPR011295">
    <property type="entry name" value="UbiH"/>
</dbReference>
<dbReference type="Gene3D" id="3.50.50.60">
    <property type="entry name" value="FAD/NAD(P)-binding domain"/>
    <property type="match status" value="2"/>
</dbReference>
<proteinExistence type="inferred from homology"/>
<evidence type="ECO:0000256" key="5">
    <source>
        <dbReference type="ARBA" id="ARBA00022827"/>
    </source>
</evidence>
<dbReference type="NCBIfam" id="NF004356">
    <property type="entry name" value="PRK05732.1"/>
    <property type="match status" value="1"/>
</dbReference>
<protein>
    <recommendedName>
        <fullName evidence="8">FAD-binding domain-containing protein</fullName>
    </recommendedName>
</protein>
<evidence type="ECO:0000256" key="6">
    <source>
        <dbReference type="ARBA" id="ARBA00023002"/>
    </source>
</evidence>
<dbReference type="InterPro" id="IPR018168">
    <property type="entry name" value="Ubi_Hdrlase_CS"/>
</dbReference>
<dbReference type="AlphaFoldDB" id="A0A0J8GM20"/>
<evidence type="ECO:0000313" key="10">
    <source>
        <dbReference type="Proteomes" id="UP000037600"/>
    </source>
</evidence>
<dbReference type="NCBIfam" id="TIGR01984">
    <property type="entry name" value="UbiH"/>
    <property type="match status" value="1"/>
</dbReference>
<evidence type="ECO:0000256" key="2">
    <source>
        <dbReference type="ARBA" id="ARBA00004749"/>
    </source>
</evidence>
<dbReference type="RefSeq" id="WP_048695465.1">
    <property type="nucleotide sequence ID" value="NZ_KQ130509.1"/>
</dbReference>
<gene>
    <name evidence="9" type="ORF">XM47_17530</name>
</gene>